<dbReference type="InterPro" id="IPR014032">
    <property type="entry name" value="Peptidase_A24A_bac"/>
</dbReference>
<dbReference type="PRINTS" id="PR00864">
    <property type="entry name" value="PREPILNPTASE"/>
</dbReference>
<keyword evidence="5" id="KW-0489">Methyltransferase</keyword>
<sequence length="173" mass="18424">MLAILGEWTTAAKSGWDVVGLAALIASVLAYLYFGLRLAWIDARTHLLPNRLMFPWAKWAASLLVVAGLAHGAPDRVFGALAGGVVLFGGYLLLHLVQRNGMGMGDVKLAFVLGLYLGFVSWWHVLWGTLLAFVLGSLFALGGMIAGKMGRKSAIPFGPFMIVGALVALTIGR</sequence>
<keyword evidence="5" id="KW-0808">Transferase</keyword>
<feature type="transmembrane region" description="Helical" evidence="3">
    <location>
        <begin position="131"/>
        <end position="147"/>
    </location>
</feature>
<feature type="transmembrane region" description="Helical" evidence="3">
    <location>
        <begin position="109"/>
        <end position="125"/>
    </location>
</feature>
<reference evidence="5 6" key="1">
    <citation type="submission" date="2020-08" db="EMBL/GenBank/DDBJ databases">
        <title>Sequencing the genomes of 1000 actinobacteria strains.</title>
        <authorList>
            <person name="Klenk H.-P."/>
        </authorList>
    </citation>
    <scope>NUCLEOTIDE SEQUENCE [LARGE SCALE GENOMIC DNA]</scope>
    <source>
        <strain evidence="5 6">DSM 105783</strain>
    </source>
</reference>
<evidence type="ECO:0000256" key="2">
    <source>
        <dbReference type="RuleBase" id="RU003793"/>
    </source>
</evidence>
<evidence type="ECO:0000313" key="6">
    <source>
        <dbReference type="Proteomes" id="UP000580797"/>
    </source>
</evidence>
<dbReference type="Proteomes" id="UP000580797">
    <property type="component" value="Unassembled WGS sequence"/>
</dbReference>
<accession>A0A7W8WXL1</accession>
<dbReference type="InterPro" id="IPR000045">
    <property type="entry name" value="Prepilin_IV_endopep_pep"/>
</dbReference>
<dbReference type="GO" id="GO:0008168">
    <property type="term" value="F:methyltransferase activity"/>
    <property type="evidence" value="ECO:0007669"/>
    <property type="project" value="UniProtKB-KW"/>
</dbReference>
<feature type="transmembrane region" description="Helical" evidence="3">
    <location>
        <begin position="20"/>
        <end position="40"/>
    </location>
</feature>
<feature type="transmembrane region" description="Helical" evidence="3">
    <location>
        <begin position="77"/>
        <end position="97"/>
    </location>
</feature>
<feature type="transmembrane region" description="Helical" evidence="3">
    <location>
        <begin position="154"/>
        <end position="172"/>
    </location>
</feature>
<dbReference type="EC" id="3.4.23.43" evidence="5"/>
<keyword evidence="3" id="KW-0472">Membrane</keyword>
<dbReference type="Gene3D" id="1.20.120.1220">
    <property type="match status" value="1"/>
</dbReference>
<dbReference type="RefSeq" id="WP_311538895.1">
    <property type="nucleotide sequence ID" value="NZ_BAAARH010000009.1"/>
</dbReference>
<dbReference type="EMBL" id="JACHDR010000001">
    <property type="protein sequence ID" value="MBB5511386.1"/>
    <property type="molecule type" value="Genomic_DNA"/>
</dbReference>
<comment type="similarity">
    <text evidence="1 2">Belongs to the peptidase A24 family.</text>
</comment>
<evidence type="ECO:0000259" key="4">
    <source>
        <dbReference type="Pfam" id="PF01478"/>
    </source>
</evidence>
<dbReference type="EC" id="2.1.1.-" evidence="5"/>
<dbReference type="GO" id="GO:0004190">
    <property type="term" value="F:aspartic-type endopeptidase activity"/>
    <property type="evidence" value="ECO:0007669"/>
    <property type="project" value="UniProtKB-EC"/>
</dbReference>
<evidence type="ECO:0000256" key="3">
    <source>
        <dbReference type="SAM" id="Phobius"/>
    </source>
</evidence>
<proteinExistence type="inferred from homology"/>
<evidence type="ECO:0000256" key="1">
    <source>
        <dbReference type="ARBA" id="ARBA00005801"/>
    </source>
</evidence>
<comment type="caution">
    <text evidence="5">The sequence shown here is derived from an EMBL/GenBank/DDBJ whole genome shotgun (WGS) entry which is preliminary data.</text>
</comment>
<feature type="domain" description="Prepilin type IV endopeptidase peptidase" evidence="4">
    <location>
        <begin position="31"/>
        <end position="141"/>
    </location>
</feature>
<gene>
    <name evidence="5" type="ORF">HD598_000073</name>
</gene>
<keyword evidence="5" id="KW-0378">Hydrolase</keyword>
<keyword evidence="3" id="KW-0812">Transmembrane</keyword>
<dbReference type="AlphaFoldDB" id="A0A7W8WXL1"/>
<dbReference type="GO" id="GO:0032259">
    <property type="term" value="P:methylation"/>
    <property type="evidence" value="ECO:0007669"/>
    <property type="project" value="UniProtKB-KW"/>
</dbReference>
<dbReference type="GO" id="GO:0005886">
    <property type="term" value="C:plasma membrane"/>
    <property type="evidence" value="ECO:0007669"/>
    <property type="project" value="TreeGrafter"/>
</dbReference>
<evidence type="ECO:0000313" key="5">
    <source>
        <dbReference type="EMBL" id="MBB5511386.1"/>
    </source>
</evidence>
<dbReference type="Pfam" id="PF01478">
    <property type="entry name" value="Peptidase_A24"/>
    <property type="match status" value="1"/>
</dbReference>
<dbReference type="InterPro" id="IPR050882">
    <property type="entry name" value="Prepilin_peptidase/N-MTase"/>
</dbReference>
<organism evidence="5 6">
    <name type="scientific">Neomicrococcus aestuarii</name>
    <dbReference type="NCBI Taxonomy" id="556325"/>
    <lineage>
        <taxon>Bacteria</taxon>
        <taxon>Bacillati</taxon>
        <taxon>Actinomycetota</taxon>
        <taxon>Actinomycetes</taxon>
        <taxon>Micrococcales</taxon>
        <taxon>Micrococcaceae</taxon>
        <taxon>Neomicrococcus</taxon>
    </lineage>
</organism>
<dbReference type="PANTHER" id="PTHR30487:SF0">
    <property type="entry name" value="PREPILIN LEADER PEPTIDASE_N-METHYLTRANSFERASE-RELATED"/>
    <property type="match status" value="1"/>
</dbReference>
<dbReference type="GO" id="GO:0006465">
    <property type="term" value="P:signal peptide processing"/>
    <property type="evidence" value="ECO:0007669"/>
    <property type="project" value="TreeGrafter"/>
</dbReference>
<protein>
    <submittedName>
        <fullName evidence="5">Leader peptidase (Prepilin peptidase)/N-methyltransferase</fullName>
        <ecNumber evidence="5">2.1.1.-</ecNumber>
        <ecNumber evidence="5">3.4.23.43</ecNumber>
    </submittedName>
</protein>
<name>A0A7W8WXL1_9MICC</name>
<dbReference type="PANTHER" id="PTHR30487">
    <property type="entry name" value="TYPE 4 PREPILIN-LIKE PROTEINS LEADER PEPTIDE-PROCESSING ENZYME"/>
    <property type="match status" value="1"/>
</dbReference>
<keyword evidence="3" id="KW-1133">Transmembrane helix</keyword>
<feature type="transmembrane region" description="Helical" evidence="3">
    <location>
        <begin position="52"/>
        <end position="71"/>
    </location>
</feature>